<organism evidence="1 2">
    <name type="scientific">Plasmopara halstedii</name>
    <name type="common">Downy mildew of sunflower</name>
    <dbReference type="NCBI Taxonomy" id="4781"/>
    <lineage>
        <taxon>Eukaryota</taxon>
        <taxon>Sar</taxon>
        <taxon>Stramenopiles</taxon>
        <taxon>Oomycota</taxon>
        <taxon>Peronosporomycetes</taxon>
        <taxon>Peronosporales</taxon>
        <taxon>Peronosporaceae</taxon>
        <taxon>Plasmopara</taxon>
    </lineage>
</organism>
<protein>
    <submittedName>
        <fullName evidence="1">Uncharacterized protein</fullName>
    </submittedName>
</protein>
<dbReference type="AlphaFoldDB" id="A0A0P1A847"/>
<dbReference type="EMBL" id="CCYD01000207">
    <property type="protein sequence ID" value="CEG36486.1"/>
    <property type="molecule type" value="Genomic_DNA"/>
</dbReference>
<sequence length="63" mass="7189">MQTAGLHENENMLNTKSNLDQPLVRLSGVYRMSIISVRGTEKLYQSELSMFKMHAYIVALDKS</sequence>
<dbReference type="Proteomes" id="UP000054928">
    <property type="component" value="Unassembled WGS sequence"/>
</dbReference>
<evidence type="ECO:0000313" key="1">
    <source>
        <dbReference type="EMBL" id="CEG36486.1"/>
    </source>
</evidence>
<accession>A0A0P1A847</accession>
<name>A0A0P1A847_PLAHL</name>
<reference evidence="2" key="1">
    <citation type="submission" date="2014-09" db="EMBL/GenBank/DDBJ databases">
        <authorList>
            <person name="Sharma Rahul"/>
            <person name="Thines Marco"/>
        </authorList>
    </citation>
    <scope>NUCLEOTIDE SEQUENCE [LARGE SCALE GENOMIC DNA]</scope>
</reference>
<keyword evidence="2" id="KW-1185">Reference proteome</keyword>
<dbReference type="GeneID" id="36398089"/>
<proteinExistence type="predicted"/>
<evidence type="ECO:0000313" key="2">
    <source>
        <dbReference type="Proteomes" id="UP000054928"/>
    </source>
</evidence>
<dbReference type="RefSeq" id="XP_024572855.1">
    <property type="nucleotide sequence ID" value="XM_024721346.1"/>
</dbReference>